<evidence type="ECO:0000256" key="2">
    <source>
        <dbReference type="SAM" id="SignalP"/>
    </source>
</evidence>
<name>A0A1Y2A1V2_9PLEO</name>
<proteinExistence type="predicted"/>
<dbReference type="OrthoDB" id="3776815at2759"/>
<reference evidence="3 4" key="1">
    <citation type="submission" date="2016-07" db="EMBL/GenBank/DDBJ databases">
        <title>Pervasive Adenine N6-methylation of Active Genes in Fungi.</title>
        <authorList>
            <consortium name="DOE Joint Genome Institute"/>
            <person name="Mondo S.J."/>
            <person name="Dannebaum R.O."/>
            <person name="Kuo R.C."/>
            <person name="Labutti K."/>
            <person name="Haridas S."/>
            <person name="Kuo A."/>
            <person name="Salamov A."/>
            <person name="Ahrendt S.R."/>
            <person name="Lipzen A."/>
            <person name="Sullivan W."/>
            <person name="Andreopoulos W.B."/>
            <person name="Clum A."/>
            <person name="Lindquist E."/>
            <person name="Daum C."/>
            <person name="Ramamoorthy G.K."/>
            <person name="Gryganskyi A."/>
            <person name="Culley D."/>
            <person name="Magnuson J.K."/>
            <person name="James T.Y."/>
            <person name="O'Malley M.A."/>
            <person name="Stajich J.E."/>
            <person name="Spatafora J.W."/>
            <person name="Visel A."/>
            <person name="Grigoriev I.V."/>
        </authorList>
    </citation>
    <scope>NUCLEOTIDE SEQUENCE [LARGE SCALE GENOMIC DNA]</scope>
    <source>
        <strain evidence="3 4">CBS 115471</strain>
    </source>
</reference>
<protein>
    <submittedName>
        <fullName evidence="3">Uncharacterized protein</fullName>
    </submittedName>
</protein>
<evidence type="ECO:0000313" key="3">
    <source>
        <dbReference type="EMBL" id="ORY16448.1"/>
    </source>
</evidence>
<feature type="chain" id="PRO_5012350030" evidence="2">
    <location>
        <begin position="17"/>
        <end position="256"/>
    </location>
</feature>
<comment type="caution">
    <text evidence="3">The sequence shown here is derived from an EMBL/GenBank/DDBJ whole genome shotgun (WGS) entry which is preliminary data.</text>
</comment>
<evidence type="ECO:0000313" key="4">
    <source>
        <dbReference type="Proteomes" id="UP000193144"/>
    </source>
</evidence>
<sequence>MSALLSTLLFVASASASITTSLVLPGGGPDQGVTYEGSVVGVNNAKTTMVINYANGTDPSLISQDGNPTETITLSGTSFAVAVTTTEDGKKGDMTVSLGCEFPTATTALPVCTYSYGGELWWSSFCSDYSDLATASDDAQPSYCLTGSTIPDSVAVTTITAEDRKSLGTVALVITAGEEKLGSAATTGAAATTSGPKPTGLNTVTGTGAAKTGASNAPSGTAASAGTSAGSTGAAVPLATMAPALMGLGAAVAAFF</sequence>
<evidence type="ECO:0000256" key="1">
    <source>
        <dbReference type="SAM" id="MobiDB-lite"/>
    </source>
</evidence>
<accession>A0A1Y2A1V2</accession>
<keyword evidence="4" id="KW-1185">Reference proteome</keyword>
<keyword evidence="2" id="KW-0732">Signal</keyword>
<gene>
    <name evidence="3" type="ORF">BCR34DRAFT_597729</name>
</gene>
<dbReference type="Proteomes" id="UP000193144">
    <property type="component" value="Unassembled WGS sequence"/>
</dbReference>
<dbReference type="EMBL" id="MCFA01000018">
    <property type="protein sequence ID" value="ORY16448.1"/>
    <property type="molecule type" value="Genomic_DNA"/>
</dbReference>
<dbReference type="AlphaFoldDB" id="A0A1Y2A1V2"/>
<organism evidence="3 4">
    <name type="scientific">Clohesyomyces aquaticus</name>
    <dbReference type="NCBI Taxonomy" id="1231657"/>
    <lineage>
        <taxon>Eukaryota</taxon>
        <taxon>Fungi</taxon>
        <taxon>Dikarya</taxon>
        <taxon>Ascomycota</taxon>
        <taxon>Pezizomycotina</taxon>
        <taxon>Dothideomycetes</taxon>
        <taxon>Pleosporomycetidae</taxon>
        <taxon>Pleosporales</taxon>
        <taxon>Lindgomycetaceae</taxon>
        <taxon>Clohesyomyces</taxon>
    </lineage>
</organism>
<feature type="signal peptide" evidence="2">
    <location>
        <begin position="1"/>
        <end position="16"/>
    </location>
</feature>
<feature type="region of interest" description="Disordered" evidence="1">
    <location>
        <begin position="185"/>
        <end position="228"/>
    </location>
</feature>